<name>A0A183GR39_HELPZ</name>
<reference evidence="2 3" key="1">
    <citation type="submission" date="2018-11" db="EMBL/GenBank/DDBJ databases">
        <authorList>
            <consortium name="Pathogen Informatics"/>
        </authorList>
    </citation>
    <scope>NUCLEOTIDE SEQUENCE [LARGE SCALE GENOMIC DNA]</scope>
</reference>
<evidence type="ECO:0000313" key="2">
    <source>
        <dbReference type="EMBL" id="VDP49397.1"/>
    </source>
</evidence>
<feature type="compositionally biased region" description="Basic and acidic residues" evidence="1">
    <location>
        <begin position="12"/>
        <end position="30"/>
    </location>
</feature>
<protein>
    <submittedName>
        <fullName evidence="4">KID domain-containing protein</fullName>
    </submittedName>
</protein>
<accession>A0A183GR39</accession>
<dbReference type="Proteomes" id="UP000050761">
    <property type="component" value="Unassembled WGS sequence"/>
</dbReference>
<accession>A0A3P8DD27</accession>
<feature type="compositionally biased region" description="Basic and acidic residues" evidence="1">
    <location>
        <begin position="105"/>
        <end position="119"/>
    </location>
</feature>
<evidence type="ECO:0000313" key="4">
    <source>
        <dbReference type="WBParaSite" id="HPBE_0002515901-mRNA-1"/>
    </source>
</evidence>
<sequence>TSLEESYPARPKHFEDNQSSNKEEYGRSTRDCFTGTEEERHGEDSMMEVSSQEVVADQKLIATNQELLIRRRTKPVVKPKSDTILITPATRDGRFNARRLLVIEEYHTPQSETDGRQEDTSPMEPIAEPTAHDARRSRE</sequence>
<gene>
    <name evidence="2" type="ORF">HPBE_LOCUS25158</name>
</gene>
<feature type="compositionally biased region" description="Basic and acidic residues" evidence="1">
    <location>
        <begin position="130"/>
        <end position="139"/>
    </location>
</feature>
<feature type="region of interest" description="Disordered" evidence="1">
    <location>
        <begin position="105"/>
        <end position="139"/>
    </location>
</feature>
<feature type="region of interest" description="Disordered" evidence="1">
    <location>
        <begin position="1"/>
        <end position="48"/>
    </location>
</feature>
<proteinExistence type="predicted"/>
<reference evidence="4" key="2">
    <citation type="submission" date="2019-09" db="UniProtKB">
        <authorList>
            <consortium name="WormBaseParasite"/>
        </authorList>
    </citation>
    <scope>IDENTIFICATION</scope>
</reference>
<dbReference type="WBParaSite" id="HPBE_0002515901-mRNA-1">
    <property type="protein sequence ID" value="HPBE_0002515901-mRNA-1"/>
    <property type="gene ID" value="HPBE_0002515901"/>
</dbReference>
<keyword evidence="3" id="KW-1185">Reference proteome</keyword>
<organism evidence="3 4">
    <name type="scientific">Heligmosomoides polygyrus</name>
    <name type="common">Parasitic roundworm</name>
    <dbReference type="NCBI Taxonomy" id="6339"/>
    <lineage>
        <taxon>Eukaryota</taxon>
        <taxon>Metazoa</taxon>
        <taxon>Ecdysozoa</taxon>
        <taxon>Nematoda</taxon>
        <taxon>Chromadorea</taxon>
        <taxon>Rhabditida</taxon>
        <taxon>Rhabditina</taxon>
        <taxon>Rhabditomorpha</taxon>
        <taxon>Strongyloidea</taxon>
        <taxon>Heligmosomidae</taxon>
        <taxon>Heligmosomoides</taxon>
    </lineage>
</organism>
<evidence type="ECO:0000313" key="3">
    <source>
        <dbReference type="Proteomes" id="UP000050761"/>
    </source>
</evidence>
<dbReference type="AlphaFoldDB" id="A0A183GR39"/>
<dbReference type="EMBL" id="UZAH01037435">
    <property type="protein sequence ID" value="VDP49397.1"/>
    <property type="molecule type" value="Genomic_DNA"/>
</dbReference>
<evidence type="ECO:0000256" key="1">
    <source>
        <dbReference type="SAM" id="MobiDB-lite"/>
    </source>
</evidence>